<dbReference type="InterPro" id="IPR009493">
    <property type="entry name" value="P2_GpE"/>
</dbReference>
<evidence type="ECO:0000313" key="1">
    <source>
        <dbReference type="EMBL" id="OQP30964.1"/>
    </source>
</evidence>
<comment type="caution">
    <text evidence="1">The sequence shown here is derived from an EMBL/GenBank/DDBJ whole genome shotgun (WGS) entry which is preliminary data.</text>
</comment>
<reference evidence="1 2" key="1">
    <citation type="submission" date="2017-02" db="EMBL/GenBank/DDBJ databases">
        <title>Whole genome shotgun sequence of Pantoea agglomerans strain AS1 isolated from a cycad, Zamia floridana in Central Florida, USA.</title>
        <authorList>
            <person name="Lata P."/>
            <person name="Govindarajan S."/>
            <person name="Qi F."/>
            <person name="Li J.-L."/>
            <person name="Maurya S.K."/>
            <person name="Sahoo M.K."/>
        </authorList>
    </citation>
    <scope>NUCLEOTIDE SEQUENCE [LARGE SCALE GENOMIC DNA]</scope>
    <source>
        <strain evidence="1 2">AS1</strain>
    </source>
</reference>
<gene>
    <name evidence="1" type="ORF">B2J69_19615</name>
</gene>
<dbReference type="RefSeq" id="WP_051905658.1">
    <property type="nucleotide sequence ID" value="NZ_MWUE01000031.1"/>
</dbReference>
<dbReference type="Proteomes" id="UP000192769">
    <property type="component" value="Unassembled WGS sequence"/>
</dbReference>
<proteinExistence type="predicted"/>
<accession>A0A1V9DB73</accession>
<dbReference type="GeneID" id="78546913"/>
<sequence length="40" mass="4562">MADIAAIFHWPLSEMNDLPLAELLDWRHKALIRSGANTDE</sequence>
<protein>
    <submittedName>
        <fullName evidence="1">Phage tail protein</fullName>
    </submittedName>
</protein>
<dbReference type="OrthoDB" id="8566531at2"/>
<dbReference type="AlphaFoldDB" id="A0A1V9DB73"/>
<organism evidence="1 2">
    <name type="scientific">Pantoea latae</name>
    <dbReference type="NCBI Taxonomy" id="1964541"/>
    <lineage>
        <taxon>Bacteria</taxon>
        <taxon>Pseudomonadati</taxon>
        <taxon>Pseudomonadota</taxon>
        <taxon>Gammaproteobacteria</taxon>
        <taxon>Enterobacterales</taxon>
        <taxon>Erwiniaceae</taxon>
        <taxon>Pantoea</taxon>
    </lineage>
</organism>
<name>A0A1V9DB73_9GAMM</name>
<evidence type="ECO:0000313" key="2">
    <source>
        <dbReference type="Proteomes" id="UP000192769"/>
    </source>
</evidence>
<dbReference type="EMBL" id="MWUE01000031">
    <property type="protein sequence ID" value="OQP30964.1"/>
    <property type="molecule type" value="Genomic_DNA"/>
</dbReference>
<dbReference type="Pfam" id="PF06528">
    <property type="entry name" value="Phage_P2_GpE"/>
    <property type="match status" value="1"/>
</dbReference>
<keyword evidence="2" id="KW-1185">Reference proteome</keyword>